<dbReference type="AlphaFoldDB" id="A0A3G1A9U2"/>
<organism evidence="1 2">
    <name type="scientific">Thermofilum adornatum 1505</name>
    <dbReference type="NCBI Taxonomy" id="697581"/>
    <lineage>
        <taxon>Archaea</taxon>
        <taxon>Thermoproteota</taxon>
        <taxon>Thermoprotei</taxon>
        <taxon>Thermofilales</taxon>
        <taxon>Thermofilaceae</taxon>
        <taxon>Thermofilum</taxon>
    </lineage>
</organism>
<accession>A0A3G1A9U2</accession>
<dbReference type="GeneID" id="16573103"/>
<dbReference type="RefSeq" id="WP_020962148.1">
    <property type="nucleotide sequence ID" value="NZ_CP007493.1"/>
</dbReference>
<dbReference type="KEGG" id="tcb:TCARB_1532"/>
<name>A0A3G1A9U2_9CREN</name>
<proteinExistence type="predicted"/>
<sequence>MYSSAPRPLVVSLRHENLLHFLENQLRNLLKAQTNILLAFSENYSSWVKQFINVDPLCIDSPTLDTFTKSLESRLTDPMLPSLAKKILTAKNPREAATLLAQEDPKNQRIYKTLLEIASTSQVKPETTCGQELPVQLLTITLTTHPVLVHALLASKASMAPASTFITLTCRQWLELYTHTQTFDPAQIFLLTKPCRIPFDSTFTYIFQNSLLIFTNISPKTLAILYEEKSDTILLAQDTDKISRIKLS</sequence>
<evidence type="ECO:0000313" key="2">
    <source>
        <dbReference type="Proteomes" id="UP000266720"/>
    </source>
</evidence>
<evidence type="ECO:0000313" key="1">
    <source>
        <dbReference type="EMBL" id="AJB42574.1"/>
    </source>
</evidence>
<dbReference type="GeneID" id="25406932"/>
<dbReference type="EMBL" id="CP007493">
    <property type="protein sequence ID" value="AJB42574.1"/>
    <property type="molecule type" value="Genomic_DNA"/>
</dbReference>
<dbReference type="Proteomes" id="UP000266720">
    <property type="component" value="Chromosome"/>
</dbReference>
<protein>
    <submittedName>
        <fullName evidence="1">Uncharacterized protein</fullName>
    </submittedName>
</protein>
<gene>
    <name evidence="1" type="ORF">TCARB_1532</name>
</gene>
<reference evidence="2" key="1">
    <citation type="book" date="2010" name="EXTREMOPHILES" publisher="0:0-0">
        <title>Complete genome sequences of ten hyperthermophilic archaea reveal their metabolic capabilities and possible ecological roles.</title>
        <editorList>
            <person name="?"/>
        </editorList>
        <authorList>
            <person name="Ravin N.V."/>
            <person name="Mardanov A.V."/>
            <person name="Bonch-Osmolovskaya E.A."/>
            <person name="Skryabin K.G."/>
        </authorList>
    </citation>
    <scope>NUCLEOTIDE SEQUENCE [LARGE SCALE GENOMIC DNA]</scope>
    <source>
        <strain evidence="2">1505</strain>
    </source>
</reference>